<organism evidence="1 2">
    <name type="scientific">Colletotrichum scovillei</name>
    <dbReference type="NCBI Taxonomy" id="1209932"/>
    <lineage>
        <taxon>Eukaryota</taxon>
        <taxon>Fungi</taxon>
        <taxon>Dikarya</taxon>
        <taxon>Ascomycota</taxon>
        <taxon>Pezizomycotina</taxon>
        <taxon>Sordariomycetes</taxon>
        <taxon>Hypocreomycetidae</taxon>
        <taxon>Glomerellales</taxon>
        <taxon>Glomerellaceae</taxon>
        <taxon>Colletotrichum</taxon>
        <taxon>Colletotrichum acutatum species complex</taxon>
    </lineage>
</organism>
<accession>A0A9P7R8S9</accession>
<comment type="caution">
    <text evidence="1">The sequence shown here is derived from an EMBL/GenBank/DDBJ whole genome shotgun (WGS) entry which is preliminary data.</text>
</comment>
<dbReference type="Proteomes" id="UP000699042">
    <property type="component" value="Unassembled WGS sequence"/>
</dbReference>
<reference evidence="1" key="1">
    <citation type="submission" date="2021-05" db="EMBL/GenBank/DDBJ databases">
        <title>Comparative genomics of three Colletotrichum scovillei strains and genetic complementation revealed genes involved fungal growth and virulence on chili pepper.</title>
        <authorList>
            <person name="Hsieh D.-K."/>
            <person name="Chuang S.-C."/>
            <person name="Chen C.-Y."/>
            <person name="Chao Y.-T."/>
            <person name="Lu M.-Y.J."/>
            <person name="Lee M.-H."/>
            <person name="Shih M.-C."/>
        </authorList>
    </citation>
    <scope>NUCLEOTIDE SEQUENCE</scope>
    <source>
        <strain evidence="1">Coll-153</strain>
    </source>
</reference>
<proteinExistence type="predicted"/>
<gene>
    <name evidence="1" type="ORF">JMJ77_013469</name>
</gene>
<name>A0A9P7R8S9_9PEZI</name>
<sequence>MLPLRTSDTAPFLFLNSNHSNSEWKANKL</sequence>
<keyword evidence="2" id="KW-1185">Reference proteome</keyword>
<dbReference type="EMBL" id="JAESDN010000005">
    <property type="protein sequence ID" value="KAG7050726.1"/>
    <property type="molecule type" value="Genomic_DNA"/>
</dbReference>
<dbReference type="AlphaFoldDB" id="A0A9P7R8S9"/>
<protein>
    <submittedName>
        <fullName evidence="1">Uncharacterized protein</fullName>
    </submittedName>
</protein>
<evidence type="ECO:0000313" key="2">
    <source>
        <dbReference type="Proteomes" id="UP000699042"/>
    </source>
</evidence>
<evidence type="ECO:0000313" key="1">
    <source>
        <dbReference type="EMBL" id="KAG7050726.1"/>
    </source>
</evidence>